<dbReference type="Pfam" id="PF00240">
    <property type="entry name" value="ubiquitin"/>
    <property type="match status" value="1"/>
</dbReference>
<gene>
    <name evidence="2" type="ORF">PFISCL1PPCAC_5588</name>
</gene>
<dbReference type="EMBL" id="BTSY01000002">
    <property type="protein sequence ID" value="GMT14291.1"/>
    <property type="molecule type" value="Genomic_DNA"/>
</dbReference>
<dbReference type="Gene3D" id="3.10.20.90">
    <property type="entry name" value="Phosphatidylinositol 3-kinase Catalytic Subunit, Chain A, domain 1"/>
    <property type="match status" value="1"/>
</dbReference>
<accession>A0AAV5V4G3</accession>
<proteinExistence type="predicted"/>
<sequence>STFRDLTVIVYNKTRKLAGHTFKIQTPEAVTVAELKKEIEKTVKVPSEVQWISFGAWNLSDEVRLIDVGVRSGYTIYSTPTLVEIPNMPNL</sequence>
<keyword evidence="3" id="KW-1185">Reference proteome</keyword>
<dbReference type="Proteomes" id="UP001432322">
    <property type="component" value="Unassembled WGS sequence"/>
</dbReference>
<reference evidence="2" key="1">
    <citation type="submission" date="2023-10" db="EMBL/GenBank/DDBJ databases">
        <title>Genome assembly of Pristionchus species.</title>
        <authorList>
            <person name="Yoshida K."/>
            <person name="Sommer R.J."/>
        </authorList>
    </citation>
    <scope>NUCLEOTIDE SEQUENCE</scope>
    <source>
        <strain evidence="2">RS5133</strain>
    </source>
</reference>
<protein>
    <recommendedName>
        <fullName evidence="1">Ubiquitin-like domain-containing protein</fullName>
    </recommendedName>
</protein>
<name>A0AAV5V4G3_9BILA</name>
<dbReference type="CDD" id="cd17039">
    <property type="entry name" value="Ubl_ubiquitin_like"/>
    <property type="match status" value="1"/>
</dbReference>
<feature type="domain" description="Ubiquitin-like" evidence="1">
    <location>
        <begin position="6"/>
        <end position="77"/>
    </location>
</feature>
<evidence type="ECO:0000259" key="1">
    <source>
        <dbReference type="PROSITE" id="PS50053"/>
    </source>
</evidence>
<dbReference type="InterPro" id="IPR000626">
    <property type="entry name" value="Ubiquitin-like_dom"/>
</dbReference>
<organism evidence="2 3">
    <name type="scientific">Pristionchus fissidentatus</name>
    <dbReference type="NCBI Taxonomy" id="1538716"/>
    <lineage>
        <taxon>Eukaryota</taxon>
        <taxon>Metazoa</taxon>
        <taxon>Ecdysozoa</taxon>
        <taxon>Nematoda</taxon>
        <taxon>Chromadorea</taxon>
        <taxon>Rhabditida</taxon>
        <taxon>Rhabditina</taxon>
        <taxon>Diplogasteromorpha</taxon>
        <taxon>Diplogasteroidea</taxon>
        <taxon>Neodiplogasteridae</taxon>
        <taxon>Pristionchus</taxon>
    </lineage>
</organism>
<dbReference type="SUPFAM" id="SSF54236">
    <property type="entry name" value="Ubiquitin-like"/>
    <property type="match status" value="1"/>
</dbReference>
<feature type="non-terminal residue" evidence="2">
    <location>
        <position position="1"/>
    </location>
</feature>
<dbReference type="AlphaFoldDB" id="A0AAV5V4G3"/>
<evidence type="ECO:0000313" key="3">
    <source>
        <dbReference type="Proteomes" id="UP001432322"/>
    </source>
</evidence>
<evidence type="ECO:0000313" key="2">
    <source>
        <dbReference type="EMBL" id="GMT14291.1"/>
    </source>
</evidence>
<dbReference type="InterPro" id="IPR029071">
    <property type="entry name" value="Ubiquitin-like_domsf"/>
</dbReference>
<dbReference type="PROSITE" id="PS50053">
    <property type="entry name" value="UBIQUITIN_2"/>
    <property type="match status" value="1"/>
</dbReference>
<comment type="caution">
    <text evidence="2">The sequence shown here is derived from an EMBL/GenBank/DDBJ whole genome shotgun (WGS) entry which is preliminary data.</text>
</comment>